<dbReference type="CDD" id="cd00159">
    <property type="entry name" value="RhoGAP"/>
    <property type="match status" value="1"/>
</dbReference>
<name>A0A8B8UZW0_SACPA</name>
<feature type="compositionally biased region" description="Polar residues" evidence="9">
    <location>
        <begin position="529"/>
        <end position="540"/>
    </location>
</feature>
<evidence type="ECO:0000256" key="5">
    <source>
        <dbReference type="ARBA" id="ARBA00022833"/>
    </source>
</evidence>
<evidence type="ECO:0000256" key="2">
    <source>
        <dbReference type="ARBA" id="ARBA00022553"/>
    </source>
</evidence>
<feature type="domain" description="LIM zinc-binding" evidence="10">
    <location>
        <begin position="68"/>
        <end position="129"/>
    </location>
</feature>
<keyword evidence="4" id="KW-0677">Repeat</keyword>
<dbReference type="FunFam" id="2.10.110.10:FF:000123">
    <property type="entry name" value="Rho GTPase-activating protein"/>
    <property type="match status" value="1"/>
</dbReference>
<dbReference type="OrthoDB" id="19923at2759"/>
<evidence type="ECO:0000256" key="8">
    <source>
        <dbReference type="SAM" id="Coils"/>
    </source>
</evidence>
<feature type="compositionally biased region" description="Low complexity" evidence="9">
    <location>
        <begin position="212"/>
        <end position="221"/>
    </location>
</feature>
<feature type="coiled-coil region" evidence="8">
    <location>
        <begin position="605"/>
        <end position="646"/>
    </location>
</feature>
<dbReference type="PROSITE" id="PS00478">
    <property type="entry name" value="LIM_DOMAIN_1"/>
    <property type="match status" value="1"/>
</dbReference>
<dbReference type="InterPro" id="IPR050729">
    <property type="entry name" value="Rho-GAP"/>
</dbReference>
<dbReference type="PANTHER" id="PTHR23176">
    <property type="entry name" value="RHO/RAC/CDC GTPASE-ACTIVATING PROTEIN"/>
    <property type="match status" value="1"/>
</dbReference>
<proteinExistence type="predicted"/>
<dbReference type="SMART" id="SM00324">
    <property type="entry name" value="RhoGAP"/>
    <property type="match status" value="1"/>
</dbReference>
<reference evidence="12" key="4">
    <citation type="submission" date="2025-08" db="UniProtKB">
        <authorList>
            <consortium name="RefSeq"/>
        </authorList>
    </citation>
    <scope>IDENTIFICATION</scope>
    <source>
        <strain evidence="12">CBS432</strain>
    </source>
</reference>
<dbReference type="GO" id="GO:0046872">
    <property type="term" value="F:metal ion binding"/>
    <property type="evidence" value="ECO:0007669"/>
    <property type="project" value="UniProtKB-KW"/>
</dbReference>
<feature type="region of interest" description="Disordered" evidence="9">
    <location>
        <begin position="258"/>
        <end position="292"/>
    </location>
</feature>
<dbReference type="KEGG" id="spao:SPAR_O02590"/>
<dbReference type="Gene3D" id="1.10.555.10">
    <property type="entry name" value="Rho GTPase activation protein"/>
    <property type="match status" value="1"/>
</dbReference>
<feature type="region of interest" description="Disordered" evidence="9">
    <location>
        <begin position="393"/>
        <end position="455"/>
    </location>
</feature>
<dbReference type="PANTHER" id="PTHR23176:SF121">
    <property type="entry name" value="RHO-TYPE GTPASE-ACTIVATING PROTEIN 1-RELATED"/>
    <property type="match status" value="1"/>
</dbReference>
<dbReference type="CDD" id="cd09394">
    <property type="entry name" value="LIM1_Rga"/>
    <property type="match status" value="1"/>
</dbReference>
<keyword evidence="3 7" id="KW-0479">Metal-binding</keyword>
<dbReference type="VEuPathDB" id="FungiDB:SPAR_O02590"/>
<reference evidence="12" key="3">
    <citation type="submission" date="2025-07" db="EMBL/GenBank/DDBJ databases">
        <authorList>
            <consortium name="NCBI Genome Project"/>
        </authorList>
    </citation>
    <scope>NUCLEOTIDE SEQUENCE</scope>
    <source>
        <strain evidence="12">CBS432</strain>
    </source>
</reference>
<evidence type="ECO:0000256" key="1">
    <source>
        <dbReference type="ARBA" id="ARBA00022468"/>
    </source>
</evidence>
<feature type="compositionally biased region" description="Polar residues" evidence="9">
    <location>
        <begin position="429"/>
        <end position="450"/>
    </location>
</feature>
<keyword evidence="1" id="KW-0343">GTPase activation</keyword>
<reference evidence="12" key="1">
    <citation type="journal article" date="2017" name="Nat. Genet.">
        <title>Contrasting evolutionary genome dynamics between domesticated and wild yeasts.</title>
        <authorList>
            <person name="Yue J.X."/>
            <person name="Li J."/>
            <person name="Aigrain L."/>
            <person name="Hallin J."/>
            <person name="Persson K."/>
            <person name="Oliver K."/>
            <person name="Bergstrom A."/>
            <person name="Coupland P."/>
            <person name="Warringer J."/>
            <person name="Lagomarsino M.C."/>
            <person name="Fischer G."/>
            <person name="Durbin R."/>
            <person name="Liti G."/>
        </authorList>
    </citation>
    <scope>NUCLEOTIDE SEQUENCE</scope>
    <source>
        <strain evidence="12">CBS432</strain>
    </source>
</reference>
<dbReference type="InterPro" id="IPR008936">
    <property type="entry name" value="Rho_GTPase_activation_prot"/>
</dbReference>
<dbReference type="SUPFAM" id="SSF48350">
    <property type="entry name" value="GTPase activation domain, GAP"/>
    <property type="match status" value="1"/>
</dbReference>
<dbReference type="GO" id="GO:0031106">
    <property type="term" value="P:septin ring organization"/>
    <property type="evidence" value="ECO:0007669"/>
    <property type="project" value="UniProtKB-ARBA"/>
</dbReference>
<evidence type="ECO:0000313" key="12">
    <source>
        <dbReference type="RefSeq" id="XP_033769263.1"/>
    </source>
</evidence>
<gene>
    <name evidence="12" type="primary">RGA1</name>
    <name evidence="12" type="ORF">SPAR_O02590</name>
</gene>
<dbReference type="FunFam" id="2.10.110.10:FF:000115">
    <property type="entry name" value="Rho GTPase-activating protein"/>
    <property type="match status" value="1"/>
</dbReference>
<dbReference type="Pfam" id="PF00412">
    <property type="entry name" value="LIM"/>
    <property type="match status" value="1"/>
</dbReference>
<reference evidence="12" key="2">
    <citation type="submission" date="2020-01" db="EMBL/GenBank/DDBJ databases">
        <title>Population-level Yeast Reference Genomes.</title>
        <authorList>
            <person name="Yue J.-X."/>
        </authorList>
    </citation>
    <scope>NUCLEOTIDE SEQUENCE</scope>
    <source>
        <strain evidence="12">CBS432</strain>
    </source>
</reference>
<dbReference type="RefSeq" id="XP_033769263.1">
    <property type="nucleotide sequence ID" value="XM_033913372.1"/>
</dbReference>
<accession>A0A8B8UZW0</accession>
<sequence length="1006" mass="112107">MVSTAPNDQFPSCVRCKDFITTGHAYELGCDRWHTHCFTCYKCEKPLSCESDFLVLGTGALICFDCSDSCKNCGKKIDDLAIILSSSNEAYCSDCFKCCKCGENIADLRYAKTKRGLFCLNCHEKLLAKRKYYEEKKRRLKKNLPSLPTPVIDSDHIDGASATAAVPEKTSSRPASPVNEMPLGSELLKDIETNSSDIVPHFITGYNDSDDNSGSSKFGSNVSIDIIGPEENSTEHAKDDVKEEVEAHSANFSLEVAIDSTPSCKGPPSRSKSLLNKTPLRNSSGQYIAKSPSSYRQGIIVNDSLEESNQFEPPHNSSRSASELLSSVLHSPVSVNMKNPKGPNTDTFNTSLISQMDPSLPLKGLNNIVEEPNPLQTPAVEIVKTEKSVSDLAGVQQEQAEKPSYAGNSGKGRKISRSLSRRSKDLMTNLKSKATNKQDSNVKLSPASKSTFRRSQDLIRDVDSHPGFGTPNSNSTSLDTLMKNQKSLNYKRFTDDGILKVVSEKGDAPDEQKNFGFKSPSPIGHLLQSPATPSNVSMYRTPPLDSSLTFDRLNGSSYSNQNYSLPSWQNTPKIQLENSSNFEEQKETVYGNSESRNDPSLDKEIVTAELHLKQLKINLKELESQREELMKEIGEMKSMKETLRRHIEAYNTEKNKLYLDSNEFSGNPPTINEISSSESPPPVKHVATTSSVARSSVKPKFWKFFSSAKPQTEQSIQSVNSNNMNSTVKSAPVLLSAPSTNSNSGRLEISPPVLQNPNEFSDVRLVPIESDGNMGQNKDVEEYSDGSNLYGSSLVARCNYENNEIPMVLSVCIDFIESDEENMRSEGIYRKSGSQLVIEEIERHFSSWKVQTEMPNILTEQDLNAVTGVLKRYLRKLPDPIFTFQVYEPLMNLVKSKKMMENLPFVGGKLSLEAKNSDTYMSSRSALKSILEDLPKEHYRVLRALSEHIEKITQYSHWNRMTLYNLALVFAPGLIRDFSGEKDIIDMKERNYIVAFIFGNYKDILT</sequence>
<dbReference type="GO" id="GO:0007165">
    <property type="term" value="P:signal transduction"/>
    <property type="evidence" value="ECO:0007669"/>
    <property type="project" value="InterPro"/>
</dbReference>
<keyword evidence="6 7" id="KW-0440">LIM domain</keyword>
<dbReference type="InterPro" id="IPR001781">
    <property type="entry name" value="Znf_LIM"/>
</dbReference>
<evidence type="ECO:0000256" key="6">
    <source>
        <dbReference type="ARBA" id="ARBA00023038"/>
    </source>
</evidence>
<keyword evidence="5 7" id="KW-0862">Zinc</keyword>
<feature type="domain" description="Rho-GAP" evidence="11">
    <location>
        <begin position="792"/>
        <end position="1005"/>
    </location>
</feature>
<evidence type="ECO:0000256" key="4">
    <source>
        <dbReference type="ARBA" id="ARBA00022737"/>
    </source>
</evidence>
<organism evidence="12">
    <name type="scientific">Saccharomyces paradoxus</name>
    <name type="common">Yeast</name>
    <name type="synonym">Saccharomyces douglasii</name>
    <dbReference type="NCBI Taxonomy" id="27291"/>
    <lineage>
        <taxon>Eukaryota</taxon>
        <taxon>Fungi</taxon>
        <taxon>Dikarya</taxon>
        <taxon>Ascomycota</taxon>
        <taxon>Saccharomycotina</taxon>
        <taxon>Saccharomycetes</taxon>
        <taxon>Saccharomycetales</taxon>
        <taxon>Saccharomycetaceae</taxon>
        <taxon>Saccharomyces</taxon>
    </lineage>
</organism>
<dbReference type="AlphaFoldDB" id="A0A8B8UZW0"/>
<dbReference type="Gene3D" id="2.10.110.10">
    <property type="entry name" value="Cysteine Rich Protein"/>
    <property type="match status" value="2"/>
</dbReference>
<dbReference type="CDD" id="cd09395">
    <property type="entry name" value="LIM2_Rga"/>
    <property type="match status" value="1"/>
</dbReference>
<keyword evidence="8" id="KW-0175">Coiled coil</keyword>
<dbReference type="PROSITE" id="PS50023">
    <property type="entry name" value="LIM_DOMAIN_2"/>
    <property type="match status" value="1"/>
</dbReference>
<protein>
    <submittedName>
        <fullName evidence="12">GTPase-activating protein RGA1</fullName>
    </submittedName>
</protein>
<dbReference type="GO" id="GO:0005096">
    <property type="term" value="F:GTPase activator activity"/>
    <property type="evidence" value="ECO:0007669"/>
    <property type="project" value="UniProtKB-KW"/>
</dbReference>
<dbReference type="SMART" id="SM00132">
    <property type="entry name" value="LIM"/>
    <property type="match status" value="2"/>
</dbReference>
<evidence type="ECO:0000256" key="7">
    <source>
        <dbReference type="PROSITE-ProRule" id="PRU00125"/>
    </source>
</evidence>
<dbReference type="Pfam" id="PF00620">
    <property type="entry name" value="RhoGAP"/>
    <property type="match status" value="1"/>
</dbReference>
<evidence type="ECO:0000259" key="11">
    <source>
        <dbReference type="PROSITE" id="PS50238"/>
    </source>
</evidence>
<feature type="compositionally biased region" description="Polar residues" evidence="9">
    <location>
        <begin position="270"/>
        <end position="292"/>
    </location>
</feature>
<keyword evidence="2" id="KW-0597">Phosphoprotein</keyword>
<feature type="region of interest" description="Disordered" evidence="9">
    <location>
        <begin position="209"/>
        <end position="238"/>
    </location>
</feature>
<feature type="region of interest" description="Disordered" evidence="9">
    <location>
        <begin position="506"/>
        <end position="540"/>
    </location>
</feature>
<dbReference type="InterPro" id="IPR000198">
    <property type="entry name" value="RhoGAP_dom"/>
</dbReference>
<dbReference type="GeneID" id="54633688"/>
<dbReference type="FunFam" id="1.10.555.10:FF:000057">
    <property type="entry name" value="Rho GTPase-activating protein"/>
    <property type="match status" value="1"/>
</dbReference>
<feature type="compositionally biased region" description="Basic residues" evidence="9">
    <location>
        <begin position="411"/>
        <end position="421"/>
    </location>
</feature>
<evidence type="ECO:0000256" key="3">
    <source>
        <dbReference type="ARBA" id="ARBA00022723"/>
    </source>
</evidence>
<dbReference type="GO" id="GO:0032177">
    <property type="term" value="C:cellular bud neck split septin rings"/>
    <property type="evidence" value="ECO:0007669"/>
    <property type="project" value="UniProtKB-ARBA"/>
</dbReference>
<evidence type="ECO:0000259" key="10">
    <source>
        <dbReference type="PROSITE" id="PS50023"/>
    </source>
</evidence>
<dbReference type="PROSITE" id="PS50238">
    <property type="entry name" value="RHOGAP"/>
    <property type="match status" value="1"/>
</dbReference>
<evidence type="ECO:0000256" key="9">
    <source>
        <dbReference type="SAM" id="MobiDB-lite"/>
    </source>
</evidence>